<evidence type="ECO:0000259" key="1">
    <source>
        <dbReference type="PROSITE" id="PS50057"/>
    </source>
</evidence>
<accession>A0A8S5MDM3</accession>
<dbReference type="EMBL" id="BK014883">
    <property type="protein sequence ID" value="DAD80338.1"/>
    <property type="molecule type" value="Genomic_DNA"/>
</dbReference>
<sequence>MLVLFCVVFLFQNFKINLLAIHDSNLLYITMIQLTKDMLC</sequence>
<proteinExistence type="predicted"/>
<protein>
    <recommendedName>
        <fullName evidence="1">FERM domain-containing protein</fullName>
    </recommendedName>
</protein>
<dbReference type="PROSITE" id="PS50057">
    <property type="entry name" value="FERM_3"/>
    <property type="match status" value="1"/>
</dbReference>
<name>A0A8S5MDM3_9CAUD</name>
<feature type="domain" description="FERM" evidence="1">
    <location>
        <begin position="1"/>
        <end position="40"/>
    </location>
</feature>
<dbReference type="InterPro" id="IPR000299">
    <property type="entry name" value="FERM_domain"/>
</dbReference>
<reference evidence="2" key="1">
    <citation type="journal article" date="2021" name="Proc. Natl. Acad. Sci. U.S.A.">
        <title>A Catalog of Tens of Thousands of Viruses from Human Metagenomes Reveals Hidden Associations with Chronic Diseases.</title>
        <authorList>
            <person name="Tisza M.J."/>
            <person name="Buck C.B."/>
        </authorList>
    </citation>
    <scope>NUCLEOTIDE SEQUENCE</scope>
    <source>
        <strain evidence="2">CtX581</strain>
    </source>
</reference>
<evidence type="ECO:0000313" key="2">
    <source>
        <dbReference type="EMBL" id="DAD80338.1"/>
    </source>
</evidence>
<organism evidence="2">
    <name type="scientific">Siphoviridae sp. ctX581</name>
    <dbReference type="NCBI Taxonomy" id="2826365"/>
    <lineage>
        <taxon>Viruses</taxon>
        <taxon>Duplodnaviria</taxon>
        <taxon>Heunggongvirae</taxon>
        <taxon>Uroviricota</taxon>
        <taxon>Caudoviricetes</taxon>
    </lineage>
</organism>